<feature type="domain" description="Methylamine utilisation protein MauE" evidence="9">
    <location>
        <begin position="10"/>
        <end position="133"/>
    </location>
</feature>
<dbReference type="GO" id="GO:0016020">
    <property type="term" value="C:membrane"/>
    <property type="evidence" value="ECO:0007669"/>
    <property type="project" value="UniProtKB-SubCell"/>
</dbReference>
<evidence type="ECO:0000256" key="6">
    <source>
        <dbReference type="ARBA" id="ARBA00022989"/>
    </source>
</evidence>
<comment type="caution">
    <text evidence="10">The sequence shown here is derived from an EMBL/GenBank/DDBJ whole genome shotgun (WGS) entry which is preliminary data.</text>
</comment>
<comment type="function">
    <text evidence="1">May be specifically involved in the processing, transport, and/or maturation of the MADH beta-subunit.</text>
</comment>
<feature type="transmembrane region" description="Helical" evidence="8">
    <location>
        <begin position="147"/>
        <end position="167"/>
    </location>
</feature>
<evidence type="ECO:0000313" key="10">
    <source>
        <dbReference type="EMBL" id="MBB2177726.1"/>
    </source>
</evidence>
<accession>A0A7W4JAQ4</accession>
<evidence type="ECO:0000313" key="11">
    <source>
        <dbReference type="Proteomes" id="UP000525623"/>
    </source>
</evidence>
<keyword evidence="6 8" id="KW-1133">Transmembrane helix</keyword>
<evidence type="ECO:0000256" key="5">
    <source>
        <dbReference type="ARBA" id="ARBA00022692"/>
    </source>
</evidence>
<organism evidence="10 11">
    <name type="scientific">Gluconacetobacter tumulicola</name>
    <dbReference type="NCBI Taxonomy" id="1017177"/>
    <lineage>
        <taxon>Bacteria</taxon>
        <taxon>Pseudomonadati</taxon>
        <taxon>Pseudomonadota</taxon>
        <taxon>Alphaproteobacteria</taxon>
        <taxon>Acetobacterales</taxon>
        <taxon>Acetobacteraceae</taxon>
        <taxon>Gluconacetobacter</taxon>
    </lineage>
</organism>
<name>A0A7W4JAQ4_9PROT</name>
<evidence type="ECO:0000256" key="3">
    <source>
        <dbReference type="ARBA" id="ARBA00004856"/>
    </source>
</evidence>
<feature type="transmembrane region" description="Helical" evidence="8">
    <location>
        <begin position="75"/>
        <end position="94"/>
    </location>
</feature>
<dbReference type="EMBL" id="JABEQL010000001">
    <property type="protein sequence ID" value="MBB2177726.1"/>
    <property type="molecule type" value="Genomic_DNA"/>
</dbReference>
<feature type="transmembrane region" description="Helical" evidence="8">
    <location>
        <begin position="114"/>
        <end position="135"/>
    </location>
</feature>
<proteinExistence type="predicted"/>
<comment type="subcellular location">
    <subcellularLocation>
        <location evidence="2">Membrane</location>
        <topology evidence="2">Multi-pass membrane protein</topology>
    </subcellularLocation>
</comment>
<comment type="pathway">
    <text evidence="3">One-carbon metabolism; methylamine degradation.</text>
</comment>
<feature type="transmembrane region" description="Helical" evidence="8">
    <location>
        <begin position="50"/>
        <end position="70"/>
    </location>
</feature>
<dbReference type="GO" id="GO:0030416">
    <property type="term" value="P:methylamine metabolic process"/>
    <property type="evidence" value="ECO:0007669"/>
    <property type="project" value="InterPro"/>
</dbReference>
<protein>
    <recommendedName>
        <fullName evidence="4">Methylamine utilization protein MauE</fullName>
    </recommendedName>
</protein>
<dbReference type="Pfam" id="PF07291">
    <property type="entry name" value="MauE"/>
    <property type="match status" value="1"/>
</dbReference>
<dbReference type="Proteomes" id="UP000525623">
    <property type="component" value="Unassembled WGS sequence"/>
</dbReference>
<gene>
    <name evidence="10" type="ORF">HLH29_00835</name>
</gene>
<dbReference type="AlphaFoldDB" id="A0A7W4JAQ4"/>
<evidence type="ECO:0000256" key="7">
    <source>
        <dbReference type="ARBA" id="ARBA00023136"/>
    </source>
</evidence>
<evidence type="ECO:0000256" key="4">
    <source>
        <dbReference type="ARBA" id="ARBA00019078"/>
    </source>
</evidence>
<reference evidence="10 11" key="1">
    <citation type="submission" date="2020-04" db="EMBL/GenBank/DDBJ databases">
        <title>Description of novel Gluconacetobacter.</title>
        <authorList>
            <person name="Sombolestani A."/>
        </authorList>
    </citation>
    <scope>NUCLEOTIDE SEQUENCE [LARGE SCALE GENOMIC DNA]</scope>
    <source>
        <strain evidence="10 11">LMG 27725</strain>
    </source>
</reference>
<evidence type="ECO:0000259" key="9">
    <source>
        <dbReference type="Pfam" id="PF07291"/>
    </source>
</evidence>
<keyword evidence="5 8" id="KW-0812">Transmembrane</keyword>
<evidence type="ECO:0000256" key="2">
    <source>
        <dbReference type="ARBA" id="ARBA00004141"/>
    </source>
</evidence>
<dbReference type="RefSeq" id="WP_182964109.1">
    <property type="nucleotide sequence ID" value="NZ_BAABGC010000002.1"/>
</dbReference>
<dbReference type="UniPathway" id="UPA00895"/>
<keyword evidence="7 8" id="KW-0472">Membrane</keyword>
<evidence type="ECO:0000256" key="1">
    <source>
        <dbReference type="ARBA" id="ARBA00003475"/>
    </source>
</evidence>
<dbReference type="InterPro" id="IPR009908">
    <property type="entry name" value="Methylamine_util_MauE"/>
</dbReference>
<keyword evidence="11" id="KW-1185">Reference proteome</keyword>
<evidence type="ECO:0000256" key="8">
    <source>
        <dbReference type="SAM" id="Phobius"/>
    </source>
</evidence>
<sequence>MQANVPSCLSLSLVVFILLVFLRASGHKLFSFTVFTGYVADYRLITGRFLSFVCGGLVAAEILVVLLQLLPISQIFGLVLAAGLLVTYSAGMAINIVRGHTDIECGCGGAVQHLSWSLVIRNCILLALICAVAMYPSRGLDAFSTEIAVLCGFLFWIVFLLSEQILANSSLVRLTQ</sequence>